<comment type="caution">
    <text evidence="4">The sequence shown here is derived from an EMBL/GenBank/DDBJ whole genome shotgun (WGS) entry which is preliminary data.</text>
</comment>
<evidence type="ECO:0000256" key="1">
    <source>
        <dbReference type="SAM" id="MobiDB-lite"/>
    </source>
</evidence>
<evidence type="ECO:0000313" key="4">
    <source>
        <dbReference type="EMBL" id="TCD65355.1"/>
    </source>
</evidence>
<dbReference type="AlphaFoldDB" id="A0A4R0RHV9"/>
<feature type="transmembrane region" description="Helical" evidence="2">
    <location>
        <begin position="49"/>
        <end position="73"/>
    </location>
</feature>
<feature type="region of interest" description="Disordered" evidence="1">
    <location>
        <begin position="383"/>
        <end position="452"/>
    </location>
</feature>
<dbReference type="EMBL" id="RWJN01000185">
    <property type="protein sequence ID" value="TCD65355.1"/>
    <property type="molecule type" value="Genomic_DNA"/>
</dbReference>
<sequence>MALDASTIPASFGGYFLMNLLAILLYGILSTQTYMYLSNASQEVKFAKAVVILVWILESIHGALVIKLTYYYSVTSFDHPENLAVIVWSPGIIIMIQMMIVLVIQSFYLRRVYLLSGRSPVIPLLVGLALLARVGVGMVAAGYMYRFTTWFAYRHTHLTLAIFASVLSLSVVVDGMIAGILVYYLHTSRPSRTSFVTVFHWMSAYCIDTGALPVAFSVASLITFLIMRNNLIYAGLSTLATKLYAVSLLGSLNSHHTLQEKDIGANMCQRSMQMSSFRAAPSDDGETQPHGLLEIYRVQEVTNTLEEENYLPPASPSPLVGLVMRFTAVVAALAALGCSSVLSAPIHDIQDIFARNDFSELNIRDGIDAVHARDLELGNQLHKRREMRPPSAPVITVTSPDGEHQTVSPPPPPPHSGTKPSKDKDPLDEDPEELERQLADLKPLPIPDYDDY</sequence>
<reference evidence="4 5" key="1">
    <citation type="submission" date="2018-11" db="EMBL/GenBank/DDBJ databases">
        <title>Genome assembly of Steccherinum ochraceum LE-BIN_3174, the white-rot fungus of the Steccherinaceae family (The Residual Polyporoid clade, Polyporales, Basidiomycota).</title>
        <authorList>
            <person name="Fedorova T.V."/>
            <person name="Glazunova O.A."/>
            <person name="Landesman E.O."/>
            <person name="Moiseenko K.V."/>
            <person name="Psurtseva N.V."/>
            <person name="Savinova O.S."/>
            <person name="Shakhova N.V."/>
            <person name="Tyazhelova T.V."/>
            <person name="Vasina D.V."/>
        </authorList>
    </citation>
    <scope>NUCLEOTIDE SEQUENCE [LARGE SCALE GENOMIC DNA]</scope>
    <source>
        <strain evidence="4 5">LE-BIN_3174</strain>
    </source>
</reference>
<dbReference type="Pfam" id="PF20152">
    <property type="entry name" value="DUF6534"/>
    <property type="match status" value="1"/>
</dbReference>
<feature type="transmembrane region" description="Helical" evidence="2">
    <location>
        <begin position="85"/>
        <end position="109"/>
    </location>
</feature>
<name>A0A4R0RHV9_9APHY</name>
<organism evidence="4 5">
    <name type="scientific">Steccherinum ochraceum</name>
    <dbReference type="NCBI Taxonomy" id="92696"/>
    <lineage>
        <taxon>Eukaryota</taxon>
        <taxon>Fungi</taxon>
        <taxon>Dikarya</taxon>
        <taxon>Basidiomycota</taxon>
        <taxon>Agaricomycotina</taxon>
        <taxon>Agaricomycetes</taxon>
        <taxon>Polyporales</taxon>
        <taxon>Steccherinaceae</taxon>
        <taxon>Steccherinum</taxon>
    </lineage>
</organism>
<keyword evidence="2" id="KW-0472">Membrane</keyword>
<accession>A0A4R0RHV9</accession>
<dbReference type="OrthoDB" id="2730156at2759"/>
<gene>
    <name evidence="4" type="ORF">EIP91_002753</name>
</gene>
<feature type="transmembrane region" description="Helical" evidence="2">
    <location>
        <begin position="12"/>
        <end position="37"/>
    </location>
</feature>
<feature type="transmembrane region" description="Helical" evidence="2">
    <location>
        <begin position="121"/>
        <end position="145"/>
    </location>
</feature>
<evidence type="ECO:0000259" key="3">
    <source>
        <dbReference type="Pfam" id="PF20152"/>
    </source>
</evidence>
<feature type="transmembrane region" description="Helical" evidence="2">
    <location>
        <begin position="157"/>
        <end position="185"/>
    </location>
</feature>
<evidence type="ECO:0000256" key="2">
    <source>
        <dbReference type="SAM" id="Phobius"/>
    </source>
</evidence>
<proteinExistence type="predicted"/>
<dbReference type="Proteomes" id="UP000292702">
    <property type="component" value="Unassembled WGS sequence"/>
</dbReference>
<protein>
    <recommendedName>
        <fullName evidence="3">DUF6534 domain-containing protein</fullName>
    </recommendedName>
</protein>
<keyword evidence="5" id="KW-1185">Reference proteome</keyword>
<feature type="transmembrane region" description="Helical" evidence="2">
    <location>
        <begin position="205"/>
        <end position="226"/>
    </location>
</feature>
<keyword evidence="2" id="KW-0812">Transmembrane</keyword>
<dbReference type="STRING" id="92696.A0A4R0RHV9"/>
<evidence type="ECO:0000313" key="5">
    <source>
        <dbReference type="Proteomes" id="UP000292702"/>
    </source>
</evidence>
<dbReference type="PANTHER" id="PTHR40465">
    <property type="entry name" value="CHROMOSOME 1, WHOLE GENOME SHOTGUN SEQUENCE"/>
    <property type="match status" value="1"/>
</dbReference>
<dbReference type="PANTHER" id="PTHR40465:SF1">
    <property type="entry name" value="DUF6534 DOMAIN-CONTAINING PROTEIN"/>
    <property type="match status" value="1"/>
</dbReference>
<keyword evidence="2" id="KW-1133">Transmembrane helix</keyword>
<feature type="domain" description="DUF6534" evidence="3">
    <location>
        <begin position="170"/>
        <end position="256"/>
    </location>
</feature>
<dbReference type="InterPro" id="IPR045339">
    <property type="entry name" value="DUF6534"/>
</dbReference>